<reference evidence="1" key="1">
    <citation type="submission" date="2016-07" db="EMBL/GenBank/DDBJ databases">
        <title>De novo transcriptome assembly of four accessions of the metal hyperaccumulator plant Noccaea caerulescens.</title>
        <authorList>
            <person name="Blande D."/>
            <person name="Halimaa P."/>
            <person name="Tervahauta A.I."/>
            <person name="Aarts M.G."/>
            <person name="Karenlampi S.O."/>
        </authorList>
    </citation>
    <scope>NUCLEOTIDE SEQUENCE</scope>
</reference>
<protein>
    <submittedName>
        <fullName evidence="1">Uncharacterized protein</fullName>
    </submittedName>
</protein>
<name>A0A1J3IRT7_NOCCA</name>
<sequence>MEPLEAEVVEDVSVLEHFVEPLLDRTKDFEGVGFAEKLRLKMGSDEEYEVDFVEKLRVKMGFEEEEEVDFVEKLRVKTGFEEK</sequence>
<evidence type="ECO:0000313" key="1">
    <source>
        <dbReference type="EMBL" id="JAU82132.1"/>
    </source>
</evidence>
<accession>A0A1J3IRT7</accession>
<dbReference type="EMBL" id="GEVM01023806">
    <property type="protein sequence ID" value="JAU82132.1"/>
    <property type="molecule type" value="Transcribed_RNA"/>
</dbReference>
<proteinExistence type="predicted"/>
<gene>
    <name evidence="1" type="ORF">MP_TR24879_c0_g1_i1_g.71934</name>
</gene>
<organism evidence="1">
    <name type="scientific">Noccaea caerulescens</name>
    <name type="common">Alpine penny-cress</name>
    <name type="synonym">Thlaspi caerulescens</name>
    <dbReference type="NCBI Taxonomy" id="107243"/>
    <lineage>
        <taxon>Eukaryota</taxon>
        <taxon>Viridiplantae</taxon>
        <taxon>Streptophyta</taxon>
        <taxon>Embryophyta</taxon>
        <taxon>Tracheophyta</taxon>
        <taxon>Spermatophyta</taxon>
        <taxon>Magnoliopsida</taxon>
        <taxon>eudicotyledons</taxon>
        <taxon>Gunneridae</taxon>
        <taxon>Pentapetalae</taxon>
        <taxon>rosids</taxon>
        <taxon>malvids</taxon>
        <taxon>Brassicales</taxon>
        <taxon>Brassicaceae</taxon>
        <taxon>Coluteocarpeae</taxon>
        <taxon>Noccaea</taxon>
    </lineage>
</organism>
<dbReference type="AlphaFoldDB" id="A0A1J3IRT7"/>